<dbReference type="CDD" id="cd06676">
    <property type="entry name" value="PDZ13_MUPP1-like"/>
    <property type="match status" value="1"/>
</dbReference>
<dbReference type="PROSITE" id="PS50106">
    <property type="entry name" value="PDZ"/>
    <property type="match status" value="12"/>
</dbReference>
<dbReference type="FunFam" id="2.30.42.10:FF:000051">
    <property type="entry name" value="Multiple PDZ domain protein isoform X1"/>
    <property type="match status" value="1"/>
</dbReference>
<keyword evidence="7" id="KW-0965">Cell junction</keyword>
<keyword evidence="10" id="KW-0812">Transmembrane</keyword>
<dbReference type="CDD" id="cd06674">
    <property type="entry name" value="PDZ11_MUPP1-PDZ9_PATJ-like"/>
    <property type="match status" value="1"/>
</dbReference>
<evidence type="ECO:0000256" key="4">
    <source>
        <dbReference type="ARBA" id="ARBA00022475"/>
    </source>
</evidence>
<evidence type="ECO:0000256" key="2">
    <source>
        <dbReference type="ARBA" id="ARBA00004435"/>
    </source>
</evidence>
<dbReference type="CDD" id="cd06672">
    <property type="entry name" value="PDZ8_MUPP1-PDZ7_PATJ-PDZ2_INAD-like"/>
    <property type="match status" value="1"/>
</dbReference>
<dbReference type="SUPFAM" id="SSF50156">
    <property type="entry name" value="PDZ domain-like"/>
    <property type="match status" value="12"/>
</dbReference>
<dbReference type="InterPro" id="IPR015132">
    <property type="entry name" value="L27_2"/>
</dbReference>
<organism evidence="13 14">
    <name type="scientific">Nothobranchius furzeri</name>
    <name type="common">Turquoise killifish</name>
    <dbReference type="NCBI Taxonomy" id="105023"/>
    <lineage>
        <taxon>Eukaryota</taxon>
        <taxon>Metazoa</taxon>
        <taxon>Chordata</taxon>
        <taxon>Craniata</taxon>
        <taxon>Vertebrata</taxon>
        <taxon>Euteleostomi</taxon>
        <taxon>Actinopterygii</taxon>
        <taxon>Neopterygii</taxon>
        <taxon>Teleostei</taxon>
        <taxon>Neoteleostei</taxon>
        <taxon>Acanthomorphata</taxon>
        <taxon>Ovalentaria</taxon>
        <taxon>Atherinomorphae</taxon>
        <taxon>Cyprinodontiformes</taxon>
        <taxon>Nothobranchiidae</taxon>
        <taxon>Nothobranchius</taxon>
    </lineage>
</organism>
<dbReference type="FunFam" id="2.30.42.10:FF:000070">
    <property type="entry name" value="Multiple PDZ domain protein"/>
    <property type="match status" value="1"/>
</dbReference>
<dbReference type="CDD" id="cd06668">
    <property type="entry name" value="PDZ4_MUPP1-like"/>
    <property type="match status" value="1"/>
</dbReference>
<keyword evidence="5" id="KW-0597">Phosphoprotein</keyword>
<feature type="domain" description="PDZ" evidence="11">
    <location>
        <begin position="1110"/>
        <end position="1193"/>
    </location>
</feature>
<comment type="subcellular location">
    <subcellularLocation>
        <location evidence="1">Apical cell membrane</location>
    </subcellularLocation>
    <subcellularLocation>
        <location evidence="2">Cell junction</location>
        <location evidence="2">Tight junction</location>
    </subcellularLocation>
</comment>
<evidence type="ECO:0000256" key="3">
    <source>
        <dbReference type="ARBA" id="ARBA00022427"/>
    </source>
</evidence>
<protein>
    <submittedName>
        <fullName evidence="13">Multiple PDZ domain crumbs cell polarity complex component</fullName>
    </submittedName>
</protein>
<feature type="transmembrane region" description="Helical" evidence="10">
    <location>
        <begin position="68"/>
        <end position="92"/>
    </location>
</feature>
<feature type="domain" description="PDZ" evidence="11">
    <location>
        <begin position="1311"/>
        <end position="1393"/>
    </location>
</feature>
<dbReference type="PANTHER" id="PTHR19964">
    <property type="entry name" value="MULTIPLE PDZ DOMAIN PROTEIN"/>
    <property type="match status" value="1"/>
</dbReference>
<dbReference type="CDD" id="cd06791">
    <property type="entry name" value="PDZ3_MUPP1-like"/>
    <property type="match status" value="1"/>
</dbReference>
<keyword evidence="3" id="KW-0796">Tight junction</keyword>
<evidence type="ECO:0000256" key="6">
    <source>
        <dbReference type="ARBA" id="ARBA00022737"/>
    </source>
</evidence>
<evidence type="ECO:0000313" key="13">
    <source>
        <dbReference type="Ensembl" id="ENSNFUP00015010849.1"/>
    </source>
</evidence>
<keyword evidence="14" id="KW-1185">Reference proteome</keyword>
<keyword evidence="8 10" id="KW-0472">Membrane</keyword>
<dbReference type="CDD" id="cd06669">
    <property type="entry name" value="PDZ5_MUPP1-like"/>
    <property type="match status" value="1"/>
</dbReference>
<evidence type="ECO:0000256" key="5">
    <source>
        <dbReference type="ARBA" id="ARBA00022553"/>
    </source>
</evidence>
<evidence type="ECO:0000256" key="8">
    <source>
        <dbReference type="ARBA" id="ARBA00023136"/>
    </source>
</evidence>
<proteinExistence type="predicted"/>
<evidence type="ECO:0000256" key="10">
    <source>
        <dbReference type="SAM" id="Phobius"/>
    </source>
</evidence>
<dbReference type="Proteomes" id="UP000694548">
    <property type="component" value="Chromosome sgr04"/>
</dbReference>
<sequence>MRRLADTQRALQAVERLQAKLKERGEVPTEEKLSLLKSVLQSPLFHQILALQKSVQHLRDQFNSHFEYLHVILCMPLSNLSVNVFCLFVSIFQGNITSSTGSDLSDQSTFVKPTTSHVSSSDTSMAQGRYVTHVELQKPASGGLGFSVVGLKSENRGELGIFIQEIQPGSVAYCDGKLKEADQILAINGQPLDQTVTHQQAIGLLQSASERVQLTVARGPIPQLTSAAAAVSRTPSAASTLSAHSSWQHVETIELVNDGTGLGFGIVGGKTTGVIVKTILPGGIADQDGRLRSGDHILRIGETDLYGMGSEQVAQVLRQCGNRVKLVVTRGPVEEPPSAVMSVVLPTVTEQQVKGSEEDEAETFDVTLTKNAQGLGITIAGYVADKNSEPSGIFVKSVTRDSAVDQDGRIHVGDQIIAVDGVNIQGYTNQQAVEVLRHTSQTVHLKLIRRGFRPDDTVPPAVSVLPPSATIITTATVMKELELDRKKMEEPIQGLKLTPFEEEELMKKWQEILGPSNEVIVAQVEKFTENSGLGISLEANSGHHYIRSVLPEGPVGRCGKLFSGDELLEVNNISLIGETHKEVVRILKELPICVYMTCCRPAPDLQTDLESVQTASESLSTSYTLKVSRTQHFVVFRQSFIDCSVTGSPLAMWESEIQNIELEKGEGGLGFSILDYQDPLDPTKTVIVIRSLVPNGVAEQDGRLLPGDRLMYVNTMNLENASLEEAVQALKGVKLGKVQIGVAKPLPVIECLSYFCLLCQIETSEGDLSDEKLLLGHSYTGMEDDTFQASMIALHGSSCSADLDYLHSSTPRVSRYFYKANQTFFVCVHLKSNTSIKRFFSIVFFTIYFKGMTVSAMKDGLGMLVRSIIHGGSISRDGRLGVGDLILAINGEPTTNLTNVQARAMLRRHCLIGSDLGDLPNLPEREDGEGEESTTYSNWNQPRKVELFREPGKSLGISIVGGRGMGSRLSSGEVMRGIFIKHILEDSPAGQNGTLKTGDRIVEVDGVDLRDASHEEAVEAIRRAGNPVSFLVQSIIHRPRVTAKAPPASAILPLLPVVPHVGESDTDALADSPGGPGETAEEDEEEEDEFGYSWKNIVQRYGSLPGVLHMMELEKGKMGLGLSLAGNRDRSRMSVFVVGIDPNGAAGRDARMVVGDELLEINGHVLYGHSHQNASSIIKSSSSKVKIIFISRSSTPSSLTCDPVTCPIIPGCETTIEISKGHTGLGLSIVGGYDTLLGAIIIHEVYEEGAASKDGRLWAGDQILEVNGIDLRAASHDEAINVLRQTPQRVRLTVYRDETQYKEEDLWDSFTVELHKKPGQGLGLSIVGRRNDTGVFVSDVVKGGLVDSDGRLMQGDQILSVNGEDVKSATQEAVAALLKCCVGPIKIEVGRFKAGPFHSERRLSQSSQSGSDSGNLPRDSDQLTVEHQDLRTVELTKGPGDSLGISIAGGLGSPLGDIPIFIAMMNPAGLAAQTQLKIGDRIVSICGTSAEGMSHSQAVSLLKNATGTIQLQVVAGGDTTVTGPSQKHEGGCLTPSSIFQDDIGPPQYKTITLERGPDGLGFSIVGGHGSPHGDLPIYVKTVFGKGAAAEDGRLKRGDQIMAVNGQTLEGVTHEEAVGILKRTKGTVTLTVLS</sequence>
<dbReference type="SMART" id="SM00569">
    <property type="entry name" value="L27"/>
    <property type="match status" value="1"/>
</dbReference>
<feature type="compositionally biased region" description="Low complexity" evidence="9">
    <location>
        <begin position="1404"/>
        <end position="1414"/>
    </location>
</feature>
<dbReference type="CDD" id="cd06673">
    <property type="entry name" value="PDZ10_MUPP1-PDZ8_PATJ-like"/>
    <property type="match status" value="1"/>
</dbReference>
<evidence type="ECO:0000259" key="12">
    <source>
        <dbReference type="PROSITE" id="PS51022"/>
    </source>
</evidence>
<reference evidence="13" key="1">
    <citation type="submission" date="2014-08" db="EMBL/GenBank/DDBJ databases">
        <authorList>
            <person name="Senf B."/>
            <person name="Petzold A."/>
            <person name="Downie B.R."/>
            <person name="Koch P."/>
            <person name="Platzer M."/>
        </authorList>
    </citation>
    <scope>NUCLEOTIDE SEQUENCE [LARGE SCALE GENOMIC DNA]</scope>
    <source>
        <strain evidence="13">GRZ</strain>
    </source>
</reference>
<dbReference type="InterPro" id="IPR036892">
    <property type="entry name" value="L27_dom_sf"/>
</dbReference>
<feature type="region of interest" description="Disordered" evidence="9">
    <location>
        <begin position="1062"/>
        <end position="1089"/>
    </location>
</feature>
<keyword evidence="4" id="KW-1003">Cell membrane</keyword>
<feature type="domain" description="PDZ" evidence="11">
    <location>
        <begin position="659"/>
        <end position="731"/>
    </location>
</feature>
<keyword evidence="10" id="KW-1133">Transmembrane helix</keyword>
<dbReference type="CDD" id="cd06689">
    <property type="entry name" value="PDZ1_MUPP1-like"/>
    <property type="match status" value="1"/>
</dbReference>
<dbReference type="CDD" id="cd06667">
    <property type="entry name" value="PDZ2_MUPP1-like"/>
    <property type="match status" value="1"/>
</dbReference>
<dbReference type="FunFam" id="2.30.42.10:FF:000058">
    <property type="entry name" value="multiple PDZ domain protein isoform X1"/>
    <property type="match status" value="1"/>
</dbReference>
<dbReference type="Pfam" id="PF00595">
    <property type="entry name" value="PDZ"/>
    <property type="match status" value="12"/>
</dbReference>
<dbReference type="InterPro" id="IPR001478">
    <property type="entry name" value="PDZ"/>
</dbReference>
<feature type="domain" description="PDZ" evidence="11">
    <location>
        <begin position="944"/>
        <end position="1032"/>
    </location>
</feature>
<gene>
    <name evidence="13" type="primary">MPDZ</name>
</gene>
<feature type="domain" description="PDZ" evidence="11">
    <location>
        <begin position="365"/>
        <end position="451"/>
    </location>
</feature>
<dbReference type="InterPro" id="IPR004172">
    <property type="entry name" value="L27_dom"/>
</dbReference>
<dbReference type="GO" id="GO:0016324">
    <property type="term" value="C:apical plasma membrane"/>
    <property type="evidence" value="ECO:0007669"/>
    <property type="project" value="UniProtKB-SubCell"/>
</dbReference>
<feature type="domain" description="PDZ" evidence="11">
    <location>
        <begin position="1215"/>
        <end position="1298"/>
    </location>
</feature>
<feature type="domain" description="PDZ" evidence="11">
    <location>
        <begin position="133"/>
        <end position="220"/>
    </location>
</feature>
<dbReference type="PANTHER" id="PTHR19964:SF10">
    <property type="entry name" value="MULTIPLE PDZ DOMAIN PROTEIN"/>
    <property type="match status" value="1"/>
</dbReference>
<feature type="domain" description="PDZ" evidence="11">
    <location>
        <begin position="851"/>
        <end position="908"/>
    </location>
</feature>
<evidence type="ECO:0000256" key="9">
    <source>
        <dbReference type="SAM" id="MobiDB-lite"/>
    </source>
</evidence>
<reference evidence="13" key="3">
    <citation type="submission" date="2025-09" db="UniProtKB">
        <authorList>
            <consortium name="Ensembl"/>
        </authorList>
    </citation>
    <scope>IDENTIFICATION</scope>
</reference>
<name>A0A8C6KX93_NOTFU</name>
<dbReference type="FunFam" id="2.30.42.10:FF:000072">
    <property type="entry name" value="multiple PDZ domain protein isoform X1"/>
    <property type="match status" value="1"/>
</dbReference>
<dbReference type="GO" id="GO:0005923">
    <property type="term" value="C:bicellular tight junction"/>
    <property type="evidence" value="ECO:0007669"/>
    <property type="project" value="UniProtKB-SubCell"/>
</dbReference>
<dbReference type="SMART" id="SM00228">
    <property type="entry name" value="PDZ"/>
    <property type="match status" value="12"/>
</dbReference>
<dbReference type="InterPro" id="IPR036034">
    <property type="entry name" value="PDZ_sf"/>
</dbReference>
<dbReference type="CDD" id="cd06671">
    <property type="entry name" value="PDZ7_MUPP1-PD6_PATJ-like"/>
    <property type="match status" value="1"/>
</dbReference>
<dbReference type="PROSITE" id="PS51022">
    <property type="entry name" value="L27"/>
    <property type="match status" value="1"/>
</dbReference>
<reference evidence="13" key="2">
    <citation type="submission" date="2025-08" db="UniProtKB">
        <authorList>
            <consortium name="Ensembl"/>
        </authorList>
    </citation>
    <scope>IDENTIFICATION</scope>
</reference>
<dbReference type="FunFam" id="2.30.42.10:FF:000038">
    <property type="entry name" value="Multiple PDZ domain protein isoform X1"/>
    <property type="match status" value="1"/>
</dbReference>
<dbReference type="Ensembl" id="ENSNFUT00015011395.1">
    <property type="protein sequence ID" value="ENSNFUP00015010849.1"/>
    <property type="gene ID" value="ENSNFUG00015004270.1"/>
</dbReference>
<dbReference type="Gene3D" id="2.30.42.10">
    <property type="match status" value="12"/>
</dbReference>
<dbReference type="FunFam" id="2.30.42.10:FF:000110">
    <property type="entry name" value="multiple PDZ domain protein isoform X2"/>
    <property type="match status" value="1"/>
</dbReference>
<feature type="domain" description="PDZ" evidence="11">
    <location>
        <begin position="252"/>
        <end position="332"/>
    </location>
</feature>
<feature type="domain" description="PDZ" evidence="11">
    <location>
        <begin position="1550"/>
        <end position="1633"/>
    </location>
</feature>
<dbReference type="CDD" id="cd06675">
    <property type="entry name" value="PDZ12_MUPP1-like"/>
    <property type="match status" value="1"/>
</dbReference>
<dbReference type="SUPFAM" id="SSF101288">
    <property type="entry name" value="L27 domain"/>
    <property type="match status" value="1"/>
</dbReference>
<evidence type="ECO:0000256" key="1">
    <source>
        <dbReference type="ARBA" id="ARBA00004221"/>
    </source>
</evidence>
<dbReference type="InterPro" id="IPR051342">
    <property type="entry name" value="PDZ_scaffold"/>
</dbReference>
<keyword evidence="6" id="KW-0677">Repeat</keyword>
<feature type="domain" description="L27" evidence="12">
    <location>
        <begin position="3"/>
        <end position="63"/>
    </location>
</feature>
<evidence type="ECO:0000313" key="14">
    <source>
        <dbReference type="Proteomes" id="UP000694548"/>
    </source>
</evidence>
<dbReference type="Gene3D" id="1.10.287.650">
    <property type="entry name" value="L27 domain"/>
    <property type="match status" value="1"/>
</dbReference>
<feature type="domain" description="PDZ" evidence="11">
    <location>
        <begin position="521"/>
        <end position="602"/>
    </location>
</feature>
<dbReference type="Pfam" id="PF09045">
    <property type="entry name" value="L27_2"/>
    <property type="match status" value="1"/>
</dbReference>
<dbReference type="GeneTree" id="ENSGT00940000155586"/>
<feature type="domain" description="PDZ" evidence="11">
    <location>
        <begin position="1432"/>
        <end position="1517"/>
    </location>
</feature>
<feature type="compositionally biased region" description="Acidic residues" evidence="9">
    <location>
        <begin position="1079"/>
        <end position="1089"/>
    </location>
</feature>
<feature type="region of interest" description="Disordered" evidence="9">
    <location>
        <begin position="1398"/>
        <end position="1424"/>
    </location>
</feature>
<evidence type="ECO:0000256" key="7">
    <source>
        <dbReference type="ARBA" id="ARBA00022949"/>
    </source>
</evidence>
<evidence type="ECO:0000259" key="11">
    <source>
        <dbReference type="PROSITE" id="PS50106"/>
    </source>
</evidence>
<accession>A0A8C6KX93</accession>